<evidence type="ECO:0000313" key="10">
    <source>
        <dbReference type="RefSeq" id="XP_020084018.1"/>
    </source>
</evidence>
<dbReference type="FunFam" id="1.10.10.60:FF:000001">
    <property type="entry name" value="MYB-related transcription factor"/>
    <property type="match status" value="1"/>
</dbReference>
<sequence>MVKNKGVRERGGNYKKNNGAAMVNRGAWTAEEDQKLVEYVMLHGDKKWRTLPAKAGLNRCGKSCRLRWLNYLRPGIKRGNISEDEEDLIIRLHNLLGNRWSLIAGRLPGRTDNEIKNHWNTHLSKRSLTIDDLNLKLNHNLGLSHMHRDSSQGFAAAQLRGNIAEWLTTNDFEPANLSSELPKFEFDFETLFDFMPRTCDNQNVGGGGGGSSSELGVKDYAIIGHDGYMINEDDGDGFFNLNHFGDPPQIGALDQLTNFQDYVLYYLE</sequence>
<feature type="domain" description="HTH myb-type" evidence="8">
    <location>
        <begin position="20"/>
        <end position="72"/>
    </location>
</feature>
<dbReference type="InterPro" id="IPR001005">
    <property type="entry name" value="SANT/Myb"/>
</dbReference>
<dbReference type="AlphaFoldDB" id="A0A6P5ERU9"/>
<reference evidence="9" key="1">
    <citation type="journal article" date="2015" name="Nat. Genet.">
        <title>The pineapple genome and the evolution of CAM photosynthesis.</title>
        <authorList>
            <person name="Ming R."/>
            <person name="VanBuren R."/>
            <person name="Wai C.M."/>
            <person name="Tang H."/>
            <person name="Schatz M.C."/>
            <person name="Bowers J.E."/>
            <person name="Lyons E."/>
            <person name="Wang M.L."/>
            <person name="Chen J."/>
            <person name="Biggers E."/>
            <person name="Zhang J."/>
            <person name="Huang L."/>
            <person name="Zhang L."/>
            <person name="Miao W."/>
            <person name="Zhang J."/>
            <person name="Ye Z."/>
            <person name="Miao C."/>
            <person name="Lin Z."/>
            <person name="Wang H."/>
            <person name="Zhou H."/>
            <person name="Yim W.C."/>
            <person name="Priest H.D."/>
            <person name="Zheng C."/>
            <person name="Woodhouse M."/>
            <person name="Edger P.P."/>
            <person name="Guyot R."/>
            <person name="Guo H.B."/>
            <person name="Guo H."/>
            <person name="Zheng G."/>
            <person name="Singh R."/>
            <person name="Sharma A."/>
            <person name="Min X."/>
            <person name="Zheng Y."/>
            <person name="Lee H."/>
            <person name="Gurtowski J."/>
            <person name="Sedlazeck F.J."/>
            <person name="Harkess A."/>
            <person name="McKain M.R."/>
            <person name="Liao Z."/>
            <person name="Fang J."/>
            <person name="Liu J."/>
            <person name="Zhang X."/>
            <person name="Zhang Q."/>
            <person name="Hu W."/>
            <person name="Qin Y."/>
            <person name="Wang K."/>
            <person name="Chen L.Y."/>
            <person name="Shirley N."/>
            <person name="Lin Y.R."/>
            <person name="Liu L.Y."/>
            <person name="Hernandez A.G."/>
            <person name="Wright C.L."/>
            <person name="Bulone V."/>
            <person name="Tuskan G.A."/>
            <person name="Heath K."/>
            <person name="Zee F."/>
            <person name="Moore P.H."/>
            <person name="Sunkar R."/>
            <person name="Leebens-Mack J.H."/>
            <person name="Mockler T."/>
            <person name="Bennetzen J.L."/>
            <person name="Freeling M."/>
            <person name="Sankoff D."/>
            <person name="Paterson A.H."/>
            <person name="Zhu X."/>
            <person name="Yang X."/>
            <person name="Smith J.A."/>
            <person name="Cushman J.C."/>
            <person name="Paull R.E."/>
            <person name="Yu Q."/>
        </authorList>
    </citation>
    <scope>NUCLEOTIDE SEQUENCE [LARGE SCALE GENOMIC DNA]</scope>
    <source>
        <strain evidence="9">cv. F153</strain>
    </source>
</reference>
<dbReference type="InterPro" id="IPR015495">
    <property type="entry name" value="Myb_TF_plants"/>
</dbReference>
<dbReference type="Pfam" id="PF00249">
    <property type="entry name" value="Myb_DNA-binding"/>
    <property type="match status" value="2"/>
</dbReference>
<name>A0A6P5ERU9_ANACO</name>
<dbReference type="Gramene" id="Aco017254.1.mrna1">
    <property type="protein sequence ID" value="Aco017254.1.mrna1"/>
    <property type="gene ID" value="Aco017254.1.path1"/>
</dbReference>
<dbReference type="PROSITE" id="PS50090">
    <property type="entry name" value="MYB_LIKE"/>
    <property type="match status" value="2"/>
</dbReference>
<dbReference type="GeneID" id="109707275"/>
<gene>
    <name evidence="10" type="primary">LOC109707275</name>
</gene>
<evidence type="ECO:0000259" key="7">
    <source>
        <dbReference type="PROSITE" id="PS50090"/>
    </source>
</evidence>
<dbReference type="InterPro" id="IPR009057">
    <property type="entry name" value="Homeodomain-like_sf"/>
</dbReference>
<dbReference type="PANTHER" id="PTHR47998">
    <property type="entry name" value="TRANSCRIPTION FACTOR MYB51-LIKE ISOFORM X1"/>
    <property type="match status" value="1"/>
</dbReference>
<evidence type="ECO:0000256" key="5">
    <source>
        <dbReference type="ARBA" id="ARBA00023163"/>
    </source>
</evidence>
<reference evidence="10" key="2">
    <citation type="submission" date="2025-08" db="UniProtKB">
        <authorList>
            <consortium name="RefSeq"/>
        </authorList>
    </citation>
    <scope>IDENTIFICATION</scope>
    <source>
        <tissue evidence="10">Leaf</tissue>
    </source>
</reference>
<keyword evidence="2" id="KW-0677">Repeat</keyword>
<feature type="domain" description="HTH myb-type" evidence="8">
    <location>
        <begin position="73"/>
        <end position="127"/>
    </location>
</feature>
<dbReference type="SMART" id="SM00717">
    <property type="entry name" value="SANT"/>
    <property type="match status" value="2"/>
</dbReference>
<dbReference type="GO" id="GO:0000976">
    <property type="term" value="F:transcription cis-regulatory region binding"/>
    <property type="evidence" value="ECO:0007669"/>
    <property type="project" value="TreeGrafter"/>
</dbReference>
<dbReference type="GO" id="GO:0006355">
    <property type="term" value="P:regulation of DNA-templated transcription"/>
    <property type="evidence" value="ECO:0007669"/>
    <property type="project" value="TreeGrafter"/>
</dbReference>
<dbReference type="CDD" id="cd00167">
    <property type="entry name" value="SANT"/>
    <property type="match status" value="2"/>
</dbReference>
<evidence type="ECO:0000256" key="2">
    <source>
        <dbReference type="ARBA" id="ARBA00022737"/>
    </source>
</evidence>
<keyword evidence="9" id="KW-1185">Reference proteome</keyword>
<dbReference type="Gene3D" id="1.10.10.60">
    <property type="entry name" value="Homeodomain-like"/>
    <property type="match status" value="2"/>
</dbReference>
<keyword evidence="5" id="KW-0804">Transcription</keyword>
<evidence type="ECO:0000256" key="4">
    <source>
        <dbReference type="ARBA" id="ARBA00023125"/>
    </source>
</evidence>
<dbReference type="PROSITE" id="PS51294">
    <property type="entry name" value="HTH_MYB"/>
    <property type="match status" value="2"/>
</dbReference>
<dbReference type="SUPFAM" id="SSF46689">
    <property type="entry name" value="Homeodomain-like"/>
    <property type="match status" value="1"/>
</dbReference>
<keyword evidence="3" id="KW-0805">Transcription regulation</keyword>
<dbReference type="GO" id="GO:0030154">
    <property type="term" value="P:cell differentiation"/>
    <property type="evidence" value="ECO:0007669"/>
    <property type="project" value="TreeGrafter"/>
</dbReference>
<feature type="domain" description="Myb-like" evidence="7">
    <location>
        <begin position="73"/>
        <end position="123"/>
    </location>
</feature>
<comment type="subcellular location">
    <subcellularLocation>
        <location evidence="1">Nucleus</location>
    </subcellularLocation>
</comment>
<accession>A0A6P5ERU9</accession>
<evidence type="ECO:0000256" key="3">
    <source>
        <dbReference type="ARBA" id="ARBA00023015"/>
    </source>
</evidence>
<dbReference type="GO" id="GO:0005634">
    <property type="term" value="C:nucleus"/>
    <property type="evidence" value="ECO:0007669"/>
    <property type="project" value="UniProtKB-SubCell"/>
</dbReference>
<feature type="domain" description="Myb-like" evidence="7">
    <location>
        <begin position="20"/>
        <end position="72"/>
    </location>
</feature>
<evidence type="ECO:0000256" key="6">
    <source>
        <dbReference type="ARBA" id="ARBA00023242"/>
    </source>
</evidence>
<dbReference type="RefSeq" id="XP_020084018.1">
    <property type="nucleotide sequence ID" value="XM_020228429.1"/>
</dbReference>
<protein>
    <submittedName>
        <fullName evidence="10">Transcription factor MYB57-like</fullName>
    </submittedName>
</protein>
<evidence type="ECO:0000313" key="9">
    <source>
        <dbReference type="Proteomes" id="UP000515123"/>
    </source>
</evidence>
<proteinExistence type="predicted"/>
<organism evidence="9 10">
    <name type="scientific">Ananas comosus</name>
    <name type="common">Pineapple</name>
    <name type="synonym">Ananas ananas</name>
    <dbReference type="NCBI Taxonomy" id="4615"/>
    <lineage>
        <taxon>Eukaryota</taxon>
        <taxon>Viridiplantae</taxon>
        <taxon>Streptophyta</taxon>
        <taxon>Embryophyta</taxon>
        <taxon>Tracheophyta</taxon>
        <taxon>Spermatophyta</taxon>
        <taxon>Magnoliopsida</taxon>
        <taxon>Liliopsida</taxon>
        <taxon>Poales</taxon>
        <taxon>Bromeliaceae</taxon>
        <taxon>Bromelioideae</taxon>
        <taxon>Ananas</taxon>
    </lineage>
</organism>
<evidence type="ECO:0000256" key="1">
    <source>
        <dbReference type="ARBA" id="ARBA00004123"/>
    </source>
</evidence>
<keyword evidence="4" id="KW-0238">DNA-binding</keyword>
<keyword evidence="6" id="KW-0539">Nucleus</keyword>
<evidence type="ECO:0000259" key="8">
    <source>
        <dbReference type="PROSITE" id="PS51294"/>
    </source>
</evidence>
<dbReference type="InterPro" id="IPR017930">
    <property type="entry name" value="Myb_dom"/>
</dbReference>
<dbReference type="PANTHER" id="PTHR47998:SF91">
    <property type="entry name" value="MYB-RELATED PROTEIN 308-LIKE"/>
    <property type="match status" value="1"/>
</dbReference>
<dbReference type="OrthoDB" id="2143914at2759"/>
<dbReference type="Proteomes" id="UP000515123">
    <property type="component" value="Linkage group 3"/>
</dbReference>